<gene>
    <name evidence="1" type="ORF">OD355_05480</name>
</gene>
<keyword evidence="2" id="KW-1185">Reference proteome</keyword>
<protein>
    <submittedName>
        <fullName evidence="1">Uncharacterized protein</fullName>
    </submittedName>
</protein>
<comment type="caution">
    <text evidence="1">The sequence shown here is derived from an EMBL/GenBank/DDBJ whole genome shotgun (WGS) entry which is preliminary data.</text>
</comment>
<proteinExistence type="predicted"/>
<dbReference type="RefSeq" id="WP_263037454.1">
    <property type="nucleotide sequence ID" value="NZ_JAOTPL010000005.1"/>
</dbReference>
<dbReference type="Proteomes" id="UP001209317">
    <property type="component" value="Unassembled WGS sequence"/>
</dbReference>
<reference evidence="1" key="1">
    <citation type="submission" date="2022-10" db="EMBL/GenBank/DDBJ databases">
        <authorList>
            <person name="Kim H.S."/>
            <person name="Kim J.-S."/>
            <person name="Suh M.K."/>
            <person name="Eom M.K."/>
            <person name="Lee J.-S."/>
        </authorList>
    </citation>
    <scope>NUCLEOTIDE SEQUENCE</scope>
    <source>
        <strain evidence="1">LIP-5</strain>
    </source>
</reference>
<evidence type="ECO:0000313" key="2">
    <source>
        <dbReference type="Proteomes" id="UP001209317"/>
    </source>
</evidence>
<dbReference type="AlphaFoldDB" id="A0AAE3IN09"/>
<accession>A0AAE3IN09</accession>
<sequence length="260" mass="30188">MIIETFGLDGNLANTDLDNVINTLAQKATEHFTAPIIGDQEFLLISRNKDESYDNVLQAIGLGGNDYQVFIYEELFCKNLIDVNTALTEMKKAESFSAEMNKLIVFSKSKNKIIKALKKARVQFPEKYYQYRVNSTITKEEISFLRKLEKNFFKNTEERPYFISQELLHKQENKYLCGYFLDASGDIYFLAFAGSGNKFRSYLLKGNLKHTLQLFKKVQQTNLANLYKAEIISRIQNRNFDDAYFSFGSPERQYLKLINN</sequence>
<dbReference type="EMBL" id="JAOTPL010000005">
    <property type="protein sequence ID" value="MCU7693966.1"/>
    <property type="molecule type" value="Genomic_DNA"/>
</dbReference>
<organism evidence="1 2">
    <name type="scientific">Haoranjiania flava</name>
    <dbReference type="NCBI Taxonomy" id="1856322"/>
    <lineage>
        <taxon>Bacteria</taxon>
        <taxon>Pseudomonadati</taxon>
        <taxon>Bacteroidota</taxon>
        <taxon>Chitinophagia</taxon>
        <taxon>Chitinophagales</taxon>
        <taxon>Chitinophagaceae</taxon>
        <taxon>Haoranjiania</taxon>
    </lineage>
</organism>
<evidence type="ECO:0000313" key="1">
    <source>
        <dbReference type="EMBL" id="MCU7693966.1"/>
    </source>
</evidence>
<name>A0AAE3IN09_9BACT</name>